<proteinExistence type="predicted"/>
<reference evidence="1" key="1">
    <citation type="submission" date="2017-07" db="EMBL/GenBank/DDBJ databases">
        <title>Taro Niue Genome Assembly and Annotation.</title>
        <authorList>
            <person name="Atibalentja N."/>
            <person name="Keating K."/>
            <person name="Fields C.J."/>
        </authorList>
    </citation>
    <scope>NUCLEOTIDE SEQUENCE</scope>
    <source>
        <strain evidence="1">Niue_2</strain>
        <tissue evidence="1">Leaf</tissue>
    </source>
</reference>
<evidence type="ECO:0000313" key="1">
    <source>
        <dbReference type="EMBL" id="MQM13975.1"/>
    </source>
</evidence>
<dbReference type="EMBL" id="NMUH01005908">
    <property type="protein sequence ID" value="MQM13975.1"/>
    <property type="molecule type" value="Genomic_DNA"/>
</dbReference>
<protein>
    <submittedName>
        <fullName evidence="1">Uncharacterized protein</fullName>
    </submittedName>
</protein>
<evidence type="ECO:0000313" key="2">
    <source>
        <dbReference type="Proteomes" id="UP000652761"/>
    </source>
</evidence>
<dbReference type="AlphaFoldDB" id="A0A843X640"/>
<comment type="caution">
    <text evidence="1">The sequence shown here is derived from an EMBL/GenBank/DDBJ whole genome shotgun (WGS) entry which is preliminary data.</text>
</comment>
<sequence length="68" mass="7497">MGVRGKAAVCMAVTDWMGNDGLVGGVRGKLLGVRCESRFFWDLYAFLRGFGLWLLQLLDAEEVNVKGC</sequence>
<accession>A0A843X640</accession>
<organism evidence="1 2">
    <name type="scientific">Colocasia esculenta</name>
    <name type="common">Wild taro</name>
    <name type="synonym">Arum esculentum</name>
    <dbReference type="NCBI Taxonomy" id="4460"/>
    <lineage>
        <taxon>Eukaryota</taxon>
        <taxon>Viridiplantae</taxon>
        <taxon>Streptophyta</taxon>
        <taxon>Embryophyta</taxon>
        <taxon>Tracheophyta</taxon>
        <taxon>Spermatophyta</taxon>
        <taxon>Magnoliopsida</taxon>
        <taxon>Liliopsida</taxon>
        <taxon>Araceae</taxon>
        <taxon>Aroideae</taxon>
        <taxon>Colocasieae</taxon>
        <taxon>Colocasia</taxon>
    </lineage>
</organism>
<name>A0A843X640_COLES</name>
<gene>
    <name evidence="1" type="ORF">Taro_046904</name>
</gene>
<dbReference type="Proteomes" id="UP000652761">
    <property type="component" value="Unassembled WGS sequence"/>
</dbReference>
<keyword evidence="2" id="KW-1185">Reference proteome</keyword>